<accession>A0A2M7R7H4</accession>
<proteinExistence type="predicted"/>
<sequence>MIDKSCLKLIINEVRNFKELQKRWGYGDLNDLIAHYVEESIICSKKDLEKVIKILETKLGIKTQSKTFNSWW</sequence>
<evidence type="ECO:0000313" key="2">
    <source>
        <dbReference type="Proteomes" id="UP000230055"/>
    </source>
</evidence>
<reference evidence="2" key="1">
    <citation type="submission" date="2017-09" db="EMBL/GenBank/DDBJ databases">
        <title>Depth-based differentiation of microbial function through sediment-hosted aquifers and enrichment of novel symbionts in the deep terrestrial subsurface.</title>
        <authorList>
            <person name="Probst A.J."/>
            <person name="Ladd B."/>
            <person name="Jarett J.K."/>
            <person name="Geller-Mcgrath D.E."/>
            <person name="Sieber C.M.K."/>
            <person name="Emerson J.B."/>
            <person name="Anantharaman K."/>
            <person name="Thomas B.C."/>
            <person name="Malmstrom R."/>
            <person name="Stieglmeier M."/>
            <person name="Klingl A."/>
            <person name="Woyke T."/>
            <person name="Ryan C.M."/>
            <person name="Banfield J.F."/>
        </authorList>
    </citation>
    <scope>NUCLEOTIDE SEQUENCE [LARGE SCALE GENOMIC DNA]</scope>
</reference>
<evidence type="ECO:0000313" key="1">
    <source>
        <dbReference type="EMBL" id="PIY90756.1"/>
    </source>
</evidence>
<comment type="caution">
    <text evidence="1">The sequence shown here is derived from an EMBL/GenBank/DDBJ whole genome shotgun (WGS) entry which is preliminary data.</text>
</comment>
<name>A0A2M7R7H4_9BACT</name>
<organism evidence="1 2">
    <name type="scientific">Candidatus Nealsonbacteria bacterium CG_4_10_14_0_8_um_filter_35_10</name>
    <dbReference type="NCBI Taxonomy" id="1974683"/>
    <lineage>
        <taxon>Bacteria</taxon>
        <taxon>Candidatus Nealsoniibacteriota</taxon>
    </lineage>
</organism>
<dbReference type="AlphaFoldDB" id="A0A2M7R7H4"/>
<protein>
    <submittedName>
        <fullName evidence="1">Uncharacterized protein</fullName>
    </submittedName>
</protein>
<gene>
    <name evidence="1" type="ORF">COY72_01820</name>
</gene>
<dbReference type="EMBL" id="PFLX01000045">
    <property type="protein sequence ID" value="PIY90756.1"/>
    <property type="molecule type" value="Genomic_DNA"/>
</dbReference>
<dbReference type="Proteomes" id="UP000230055">
    <property type="component" value="Unassembled WGS sequence"/>
</dbReference>